<accession>A0AAV1DC44</accession>
<proteinExistence type="predicted"/>
<dbReference type="EMBL" id="OX459122">
    <property type="protein sequence ID" value="CAI9105350.1"/>
    <property type="molecule type" value="Genomic_DNA"/>
</dbReference>
<sequence>MPPMSDSQSLPHDSQHNLSNLETLILVSEFSSLPFPDIFYNLRKLKYLDIRCRRYGGFLPIENIDNSSILHELEMKHLSKANQNFPSILKLECQFLLDNNNHMIVVDASFSKLESLDVSAPCTCECDFSLSASLKNLKSWNLILLKRTVSALGKLPNLQILKLVEVGFEGKTWEMDEGEFSNLKILKLRSIWNLVWWRGCDDDQFQCLEKLVLVDYHVLRELPSCLFNNSTLEVIHIFSCSEIVKETMLKSLSSVYLERLRLIGFELSHKNIADIGMLPNLEMLELINMSFEGNTWELQEGEFSRLKILKVMSSDLVSWRSPSDSDDPFGSLERLVLTSCLDLEEMPSCLEYLSTLEMTEANDCSETVNTLPNSIAEAEVGVVLYDVGVLFGSPVYLSNHQRDLPFLGNVSKSVKIIQAKYGDEDPEAPGFNFPIINQLCYFDFVVEKLTQVSATQVARNVKSRLIQSVQQQHHPLRSFLGDIVQPRHEHEDLQTLVG</sequence>
<evidence type="ECO:0000313" key="1">
    <source>
        <dbReference type="EMBL" id="CAI9105350.1"/>
    </source>
</evidence>
<evidence type="ECO:0000313" key="2">
    <source>
        <dbReference type="Proteomes" id="UP001161247"/>
    </source>
</evidence>
<dbReference type="PANTHER" id="PTHR15140:SF39">
    <property type="entry name" value="LATE BLIGHT RESISTANCE PROTEIN HOMOLOG R1B-14"/>
    <property type="match status" value="1"/>
</dbReference>
<gene>
    <name evidence="1" type="ORF">OLC1_LOCUS14070</name>
</gene>
<dbReference type="AlphaFoldDB" id="A0AAV1DC44"/>
<dbReference type="PANTHER" id="PTHR15140">
    <property type="entry name" value="TUBULIN-SPECIFIC CHAPERONE E"/>
    <property type="match status" value="1"/>
</dbReference>
<dbReference type="Proteomes" id="UP001161247">
    <property type="component" value="Chromosome 5"/>
</dbReference>
<protein>
    <submittedName>
        <fullName evidence="1">OLC1v1004256C1</fullName>
    </submittedName>
</protein>
<reference evidence="1" key="1">
    <citation type="submission" date="2023-03" db="EMBL/GenBank/DDBJ databases">
        <authorList>
            <person name="Julca I."/>
        </authorList>
    </citation>
    <scope>NUCLEOTIDE SEQUENCE</scope>
</reference>
<keyword evidence="2" id="KW-1185">Reference proteome</keyword>
<organism evidence="1 2">
    <name type="scientific">Oldenlandia corymbosa var. corymbosa</name>
    <dbReference type="NCBI Taxonomy" id="529605"/>
    <lineage>
        <taxon>Eukaryota</taxon>
        <taxon>Viridiplantae</taxon>
        <taxon>Streptophyta</taxon>
        <taxon>Embryophyta</taxon>
        <taxon>Tracheophyta</taxon>
        <taxon>Spermatophyta</taxon>
        <taxon>Magnoliopsida</taxon>
        <taxon>eudicotyledons</taxon>
        <taxon>Gunneridae</taxon>
        <taxon>Pentapetalae</taxon>
        <taxon>asterids</taxon>
        <taxon>lamiids</taxon>
        <taxon>Gentianales</taxon>
        <taxon>Rubiaceae</taxon>
        <taxon>Rubioideae</taxon>
        <taxon>Spermacoceae</taxon>
        <taxon>Hedyotis-Oldenlandia complex</taxon>
        <taxon>Oldenlandia</taxon>
    </lineage>
</organism>
<name>A0AAV1DC44_OLDCO</name>
<dbReference type="InterPro" id="IPR032675">
    <property type="entry name" value="LRR_dom_sf"/>
</dbReference>
<dbReference type="SUPFAM" id="SSF52058">
    <property type="entry name" value="L domain-like"/>
    <property type="match status" value="1"/>
</dbReference>
<dbReference type="Gene3D" id="3.80.10.10">
    <property type="entry name" value="Ribonuclease Inhibitor"/>
    <property type="match status" value="2"/>
</dbReference>